<dbReference type="GO" id="GO:0140658">
    <property type="term" value="F:ATP-dependent chromatin remodeler activity"/>
    <property type="evidence" value="ECO:0007669"/>
    <property type="project" value="TreeGrafter"/>
</dbReference>
<keyword evidence="2" id="KW-0547">Nucleotide-binding</keyword>
<sequence>MLRETSPPTGSAPSLSLPNPELVPVDIPSPLTIADAPPSSRVSQEVDEVAVRQPFYVEVPLLPTEVKKQYSTDVLERLSALEDEVENELVSVVGEYEENGQLYYFAKYPDGIAHKFPAELFKARHPELLDAYKQQKEAETLPPFDPSALYVHPRSRVRMTIKLNRQFVTKRRSTRSRSSSDELAMTISSDSDFEAFDHPGLRRSTRAVASRANRKVVMQLPFSPKKTRSRKAPDVHDSDFASDSDVVERPRPRRSMRASRQARSNLDDDDFEDDFEEISTDSFVSDEPSAKRKPAPTKKKIVRGKASRPAYGRIRVVADLELDAEEDEETAPLRAHRDICEKCHRQPTHELLALASKKKNNKRRKKMTDDEDDGEDEVTRLAALGGWVRCLKCPVAAHWSCLAKTQRDEILKAALERDRGEWQLAQAKFDKQAGDNATRKKVLLEPKRRPDLDAYQTTEFICGQCMKGGICTMCEQVAIYPDTHIKDKPQASATTVTSVQKTDDGEVEMTDATDPSSSIVVANKNDVDEDSPFNALVFRCFTCKRLTHYEHLPAPPGIGKSMSTVDLAEYYQEETHWQCEECASLIYSVEHILAWRPYRQNAIDTPPPAGEPVNYKAMLPRDYLVKWVDRSYRRTTWVPHGWLLATHPAKLKNFLQGGSKVQLLPEPITEENATSPDDAIAANFEIGSEDVTEPVGRPDTNQASALLPNPDAERKIPRPWETVDRVLDVLLWYPDKRSRSRKRKASARGRGRRSARIASSEDDSNGEDPEITKANQDFETAYNEGEQPSHDLTETVDEYESRTGELLSAQDADRVIWGFFKWGDLGYENATWDSPPRKGDRGWTAFEIAFSRFLVALQVVVNKKTKKEWMEYDDRPLNSWREKNALKYESQPQLGQKPQLKLMPFQIDGFNWLVDNWWNHQNCILADEMGLGKTVQVATFIGYLALQRKAFPALIVVPNSTISNWMREFERWAPKLRVVPFYGEIKAREIIKRYELFHHDPAENTTGIKYHVLVTTYEMITNPKEFTPIFKNVPRWEVLVVDEGQRLKSDESLIFKKLKDLKTVHRVIMTGTPLNNNIRELFNLMNFLDPGEWSDLDALSKQFEELSEEKIKELHTKLKPYFLRRMKSEVLQLPPKNEVIVPVSMAPLQKEVYRSLLSQNLNILRNLVAGSMGAKVNAAISKANMNNILMQLRKCLQHPYLVSDEIEPKGLSRAESHAKLIDASAKLGLLKMLLPKLRQRGHRVLLFSQFSIALNVIEDFLVGEGMKYLRLDGSTKQADRQKGMDEFNKPDSDIFIYLLTTRAGGVGINLWTADTVIIFDPDFNPHQDLQAIARAHRYGQEKTCLVFKLMVKGSAEDKIMQTGKKKLVLDHLIVQKMDDADGSKEDVQSILMFGAQALFDESENAENRQIHYSEHDIENLVEKTEKKGDESEAQTSTAGAFSFAKVWSAEKDSFSEIGDEPQDGVDQVDSWAQTLERIAAERVKVQVQEVTGRGVRRRAAAVFPAQNVVLDDGREEGPNTPQQKKRRRKKLNSAKSDDSDAYALSGLETGSDSEATTTSLLPEETLSQLPLASSSAAPGSKVPCSKSSSYAVSYSEARVASKNKTIQPLSPIIDKEDASCGLCGANHGDAPCYMTQSPENLAEYRLMLLLHAGEESLEDRRAAIQAIDQSLYKRGKMYLIYNQPLHLVEHPSKVADLSNEKHKKEKPTTSTSISSHNDQASSSSASRKEEAQTSDFRANGTHVIVGSSTAGPQPVPRPSYWKATAGPAKRASSPTPVAGLPPKRTKLKTDAACAVCGRSPHHLIKDCPIVAEGPNRVKQAIRCIAADPTQAGTVNILRNILAKQQKRDLADISSAVVIRQ</sequence>
<dbReference type="Pfam" id="PF00176">
    <property type="entry name" value="SNF2-rel_dom"/>
    <property type="match status" value="1"/>
</dbReference>
<dbReference type="STRING" id="1314785.A0A165C8V3"/>
<feature type="domain" description="Helicase ATP-binding" evidence="7">
    <location>
        <begin position="914"/>
        <end position="1091"/>
    </location>
</feature>
<dbReference type="GO" id="GO:0003682">
    <property type="term" value="F:chromatin binding"/>
    <property type="evidence" value="ECO:0007669"/>
    <property type="project" value="TreeGrafter"/>
</dbReference>
<feature type="compositionally biased region" description="Basic residues" evidence="6">
    <location>
        <begin position="291"/>
        <end position="304"/>
    </location>
</feature>
<feature type="compositionally biased region" description="Polar residues" evidence="6">
    <location>
        <begin position="1"/>
        <end position="17"/>
    </location>
</feature>
<evidence type="ECO:0000259" key="7">
    <source>
        <dbReference type="PROSITE" id="PS51192"/>
    </source>
</evidence>
<dbReference type="SUPFAM" id="SSF52540">
    <property type="entry name" value="P-loop containing nucleoside triphosphate hydrolases"/>
    <property type="match status" value="2"/>
</dbReference>
<gene>
    <name evidence="9" type="ORF">LAESUDRAFT_661821</name>
</gene>
<feature type="compositionally biased region" description="Acidic residues" evidence="6">
    <location>
        <begin position="267"/>
        <end position="279"/>
    </location>
</feature>
<feature type="region of interest" description="Disordered" evidence="6">
    <location>
        <begin position="741"/>
        <end position="771"/>
    </location>
</feature>
<dbReference type="SUPFAM" id="SSF54160">
    <property type="entry name" value="Chromo domain-like"/>
    <property type="match status" value="1"/>
</dbReference>
<dbReference type="GO" id="GO:0000785">
    <property type="term" value="C:chromatin"/>
    <property type="evidence" value="ECO:0007669"/>
    <property type="project" value="TreeGrafter"/>
</dbReference>
<evidence type="ECO:0000256" key="5">
    <source>
        <dbReference type="ARBA" id="ARBA00023242"/>
    </source>
</evidence>
<dbReference type="PROSITE" id="PS51192">
    <property type="entry name" value="HELICASE_ATP_BIND_1"/>
    <property type="match status" value="1"/>
</dbReference>
<feature type="compositionally biased region" description="Basic residues" evidence="6">
    <location>
        <begin position="1523"/>
        <end position="1532"/>
    </location>
</feature>
<dbReference type="GO" id="GO:0005524">
    <property type="term" value="F:ATP binding"/>
    <property type="evidence" value="ECO:0007669"/>
    <property type="project" value="UniProtKB-KW"/>
</dbReference>
<dbReference type="GO" id="GO:0042393">
    <property type="term" value="F:histone binding"/>
    <property type="evidence" value="ECO:0007669"/>
    <property type="project" value="TreeGrafter"/>
</dbReference>
<dbReference type="PROSITE" id="PS51194">
    <property type="entry name" value="HELICASE_CTER"/>
    <property type="match status" value="1"/>
</dbReference>
<dbReference type="Gene3D" id="3.40.50.10810">
    <property type="entry name" value="Tandem AAA-ATPase domain"/>
    <property type="match status" value="1"/>
</dbReference>
<evidence type="ECO:0000256" key="2">
    <source>
        <dbReference type="ARBA" id="ARBA00022741"/>
    </source>
</evidence>
<dbReference type="CDD" id="cd18793">
    <property type="entry name" value="SF2_C_SNF"/>
    <property type="match status" value="1"/>
</dbReference>
<dbReference type="EMBL" id="KV427652">
    <property type="protein sequence ID" value="KZT02402.1"/>
    <property type="molecule type" value="Genomic_DNA"/>
</dbReference>
<dbReference type="GeneID" id="63821986"/>
<feature type="region of interest" description="Disordered" evidence="6">
    <location>
        <begin position="1"/>
        <end position="40"/>
    </location>
</feature>
<dbReference type="InterPro" id="IPR000330">
    <property type="entry name" value="SNF2_N"/>
</dbReference>
<dbReference type="OrthoDB" id="5857104at2759"/>
<dbReference type="PANTHER" id="PTHR45623">
    <property type="entry name" value="CHROMODOMAIN-HELICASE-DNA-BINDING PROTEIN 3-RELATED-RELATED"/>
    <property type="match status" value="1"/>
</dbReference>
<accession>A0A165C8V3</accession>
<dbReference type="Pfam" id="PF00271">
    <property type="entry name" value="Helicase_C"/>
    <property type="match status" value="1"/>
</dbReference>
<dbReference type="InterPro" id="IPR014001">
    <property type="entry name" value="Helicase_ATP-bd"/>
</dbReference>
<evidence type="ECO:0000313" key="10">
    <source>
        <dbReference type="Proteomes" id="UP000076871"/>
    </source>
</evidence>
<feature type="region of interest" description="Disordered" evidence="6">
    <location>
        <begin position="219"/>
        <end position="304"/>
    </location>
</feature>
<dbReference type="Proteomes" id="UP000076871">
    <property type="component" value="Unassembled WGS sequence"/>
</dbReference>
<dbReference type="RefSeq" id="XP_040760142.1">
    <property type="nucleotide sequence ID" value="XM_040904956.1"/>
</dbReference>
<comment type="subcellular location">
    <subcellularLocation>
        <location evidence="1">Nucleus</location>
    </subcellularLocation>
</comment>
<dbReference type="InterPro" id="IPR001650">
    <property type="entry name" value="Helicase_C-like"/>
</dbReference>
<feature type="compositionally biased region" description="Acidic residues" evidence="6">
    <location>
        <begin position="760"/>
        <end position="769"/>
    </location>
</feature>
<dbReference type="GO" id="GO:0016887">
    <property type="term" value="F:ATP hydrolysis activity"/>
    <property type="evidence" value="ECO:0007669"/>
    <property type="project" value="TreeGrafter"/>
</dbReference>
<proteinExistence type="predicted"/>
<organism evidence="9 10">
    <name type="scientific">Laetiporus sulphureus 93-53</name>
    <dbReference type="NCBI Taxonomy" id="1314785"/>
    <lineage>
        <taxon>Eukaryota</taxon>
        <taxon>Fungi</taxon>
        <taxon>Dikarya</taxon>
        <taxon>Basidiomycota</taxon>
        <taxon>Agaricomycotina</taxon>
        <taxon>Agaricomycetes</taxon>
        <taxon>Polyporales</taxon>
        <taxon>Laetiporus</taxon>
    </lineage>
</organism>
<dbReference type="PANTHER" id="PTHR45623:SF17">
    <property type="entry name" value="CHROMODOMAIN-HELICASE-DNA-BINDING PROTEIN 3-RELATED"/>
    <property type="match status" value="1"/>
</dbReference>
<dbReference type="Gene3D" id="3.40.50.300">
    <property type="entry name" value="P-loop containing nucleotide triphosphate hydrolases"/>
    <property type="match status" value="1"/>
</dbReference>
<feature type="compositionally biased region" description="Low complexity" evidence="6">
    <location>
        <begin position="1712"/>
        <end position="1725"/>
    </location>
</feature>
<feature type="compositionally biased region" description="Basic residues" evidence="6">
    <location>
        <begin position="741"/>
        <end position="755"/>
    </location>
</feature>
<keyword evidence="5" id="KW-0539">Nucleus</keyword>
<feature type="region of interest" description="Disordered" evidence="6">
    <location>
        <begin position="1510"/>
        <end position="1557"/>
    </location>
</feature>
<name>A0A165C8V3_9APHY</name>
<evidence type="ECO:0008006" key="11">
    <source>
        <dbReference type="Google" id="ProtNLM"/>
    </source>
</evidence>
<dbReference type="InParanoid" id="A0A165C8V3"/>
<dbReference type="SMART" id="SM00490">
    <property type="entry name" value="HELICc"/>
    <property type="match status" value="1"/>
</dbReference>
<evidence type="ECO:0000256" key="1">
    <source>
        <dbReference type="ARBA" id="ARBA00004123"/>
    </source>
</evidence>
<feature type="region of interest" description="Disordered" evidence="6">
    <location>
        <begin position="1698"/>
        <end position="1783"/>
    </location>
</feature>
<dbReference type="SMART" id="SM00487">
    <property type="entry name" value="DEXDc"/>
    <property type="match status" value="1"/>
</dbReference>
<feature type="domain" description="Helicase C-terminal" evidence="8">
    <location>
        <begin position="1229"/>
        <end position="1380"/>
    </location>
</feature>
<evidence type="ECO:0000313" key="9">
    <source>
        <dbReference type="EMBL" id="KZT02402.1"/>
    </source>
</evidence>
<keyword evidence="10" id="KW-1185">Reference proteome</keyword>
<dbReference type="InterPro" id="IPR027417">
    <property type="entry name" value="P-loop_NTPase"/>
</dbReference>
<dbReference type="GO" id="GO:0005634">
    <property type="term" value="C:nucleus"/>
    <property type="evidence" value="ECO:0007669"/>
    <property type="project" value="UniProtKB-SubCell"/>
</dbReference>
<evidence type="ECO:0000259" key="8">
    <source>
        <dbReference type="PROSITE" id="PS51194"/>
    </source>
</evidence>
<dbReference type="InterPro" id="IPR016197">
    <property type="entry name" value="Chromo-like_dom_sf"/>
</dbReference>
<keyword evidence="4" id="KW-0067">ATP-binding</keyword>
<keyword evidence="3" id="KW-0378">Hydrolase</keyword>
<protein>
    <recommendedName>
        <fullName evidence="11">Chromatin remodeling factor mit1</fullName>
    </recommendedName>
</protein>
<dbReference type="GO" id="GO:0003677">
    <property type="term" value="F:DNA binding"/>
    <property type="evidence" value="ECO:0007669"/>
    <property type="project" value="TreeGrafter"/>
</dbReference>
<dbReference type="FunCoup" id="A0A165C8V3">
    <property type="interactions" value="20"/>
</dbReference>
<dbReference type="InterPro" id="IPR049730">
    <property type="entry name" value="SNF2/RAD54-like_C"/>
</dbReference>
<dbReference type="InterPro" id="IPR038718">
    <property type="entry name" value="SNF2-like_sf"/>
</dbReference>
<evidence type="ECO:0000256" key="6">
    <source>
        <dbReference type="SAM" id="MobiDB-lite"/>
    </source>
</evidence>
<reference evidence="9 10" key="1">
    <citation type="journal article" date="2016" name="Mol. Biol. Evol.">
        <title>Comparative Genomics of Early-Diverging Mushroom-Forming Fungi Provides Insights into the Origins of Lignocellulose Decay Capabilities.</title>
        <authorList>
            <person name="Nagy L.G."/>
            <person name="Riley R."/>
            <person name="Tritt A."/>
            <person name="Adam C."/>
            <person name="Daum C."/>
            <person name="Floudas D."/>
            <person name="Sun H."/>
            <person name="Yadav J.S."/>
            <person name="Pangilinan J."/>
            <person name="Larsson K.H."/>
            <person name="Matsuura K."/>
            <person name="Barry K."/>
            <person name="Labutti K."/>
            <person name="Kuo R."/>
            <person name="Ohm R.A."/>
            <person name="Bhattacharya S.S."/>
            <person name="Shirouzu T."/>
            <person name="Yoshinaga Y."/>
            <person name="Martin F.M."/>
            <person name="Grigoriev I.V."/>
            <person name="Hibbett D.S."/>
        </authorList>
    </citation>
    <scope>NUCLEOTIDE SEQUENCE [LARGE SCALE GENOMIC DNA]</scope>
    <source>
        <strain evidence="9 10">93-53</strain>
    </source>
</reference>
<evidence type="ECO:0000256" key="4">
    <source>
        <dbReference type="ARBA" id="ARBA00022840"/>
    </source>
</evidence>
<feature type="region of interest" description="Disordered" evidence="6">
    <location>
        <begin position="688"/>
        <end position="715"/>
    </location>
</feature>
<evidence type="ECO:0000256" key="3">
    <source>
        <dbReference type="ARBA" id="ARBA00022801"/>
    </source>
</evidence>